<dbReference type="InterPro" id="IPR035986">
    <property type="entry name" value="PKD_dom_sf"/>
</dbReference>
<dbReference type="InterPro" id="IPR000601">
    <property type="entry name" value="PKD_dom"/>
</dbReference>
<dbReference type="Gene3D" id="2.60.40.10">
    <property type="entry name" value="Immunoglobulins"/>
    <property type="match status" value="2"/>
</dbReference>
<reference evidence="2" key="1">
    <citation type="journal article" date="2014" name="Front. Microbiol.">
        <title>High frequency of phylogenetically diverse reductive dehalogenase-homologous genes in deep subseafloor sedimentary metagenomes.</title>
        <authorList>
            <person name="Kawai M."/>
            <person name="Futagami T."/>
            <person name="Toyoda A."/>
            <person name="Takaki Y."/>
            <person name="Nishi S."/>
            <person name="Hori S."/>
            <person name="Arai W."/>
            <person name="Tsubouchi T."/>
            <person name="Morono Y."/>
            <person name="Uchiyama I."/>
            <person name="Ito T."/>
            <person name="Fujiyama A."/>
            <person name="Inagaki F."/>
            <person name="Takami H."/>
        </authorList>
    </citation>
    <scope>NUCLEOTIDE SEQUENCE</scope>
    <source>
        <strain evidence="2">Expedition CK06-06</strain>
    </source>
</reference>
<organism evidence="2">
    <name type="scientific">marine sediment metagenome</name>
    <dbReference type="NCBI Taxonomy" id="412755"/>
    <lineage>
        <taxon>unclassified sequences</taxon>
        <taxon>metagenomes</taxon>
        <taxon>ecological metagenomes</taxon>
    </lineage>
</organism>
<comment type="caution">
    <text evidence="2">The sequence shown here is derived from an EMBL/GenBank/DDBJ whole genome shotgun (WGS) entry which is preliminary data.</text>
</comment>
<name>X1TBQ9_9ZZZZ</name>
<evidence type="ECO:0000313" key="2">
    <source>
        <dbReference type="EMBL" id="GAI88821.1"/>
    </source>
</evidence>
<accession>X1TBQ9</accession>
<feature type="domain" description="PKD" evidence="1">
    <location>
        <begin position="135"/>
        <end position="172"/>
    </location>
</feature>
<dbReference type="SMART" id="SM00089">
    <property type="entry name" value="PKD"/>
    <property type="match status" value="2"/>
</dbReference>
<gene>
    <name evidence="2" type="ORF">S12H4_36035</name>
</gene>
<feature type="domain" description="PKD" evidence="1">
    <location>
        <begin position="59"/>
        <end position="107"/>
    </location>
</feature>
<dbReference type="PROSITE" id="PS50093">
    <property type="entry name" value="PKD"/>
    <property type="match status" value="2"/>
</dbReference>
<feature type="non-terminal residue" evidence="2">
    <location>
        <position position="1"/>
    </location>
</feature>
<dbReference type="InterPro" id="IPR022409">
    <property type="entry name" value="PKD/Chitinase_dom"/>
</dbReference>
<feature type="non-terminal residue" evidence="2">
    <location>
        <position position="270"/>
    </location>
</feature>
<sequence length="270" mass="30126">SELEALSTPVKYAPSSHFTGQAQQLASIIRTVADYSCSAKSGCGSLTVLFENLSLHANTYIWYFGDGGTSDEENPSYIYDRSGEYTVTLKAIGEGGESVVTKDTVRVYDLPEAVFEFKPENAVLPDDPVSFYNYSQNAVQYLWDFGDNRLSDEAEPVHYYLKAGEYNVKLTVWSREGCTDSVIIFDAFADDGCQIVFPNAFTPNPNGPGSGYYSPGSTDNDVFYPRCRGVVEYRLRIFNRFGKLIFESKDLNIGWDGYINGKLAKQDVYI</sequence>
<evidence type="ECO:0000259" key="1">
    <source>
        <dbReference type="PROSITE" id="PS50093"/>
    </source>
</evidence>
<protein>
    <recommendedName>
        <fullName evidence="1">PKD domain-containing protein</fullName>
    </recommendedName>
</protein>
<proteinExistence type="predicted"/>
<dbReference type="SUPFAM" id="SSF49299">
    <property type="entry name" value="PKD domain"/>
    <property type="match status" value="2"/>
</dbReference>
<dbReference type="AlphaFoldDB" id="X1TBQ9"/>
<dbReference type="CDD" id="cd00146">
    <property type="entry name" value="PKD"/>
    <property type="match status" value="2"/>
</dbReference>
<dbReference type="InterPro" id="IPR013783">
    <property type="entry name" value="Ig-like_fold"/>
</dbReference>
<dbReference type="EMBL" id="BARW01021450">
    <property type="protein sequence ID" value="GAI88821.1"/>
    <property type="molecule type" value="Genomic_DNA"/>
</dbReference>
<dbReference type="Pfam" id="PF18911">
    <property type="entry name" value="PKD_4"/>
    <property type="match status" value="2"/>
</dbReference>